<protein>
    <submittedName>
        <fullName evidence="2">Uncharacterized protein</fullName>
    </submittedName>
</protein>
<gene>
    <name evidence="2" type="ORF">OUZ56_017298</name>
</gene>
<comment type="caution">
    <text evidence="2">The sequence shown here is derived from an EMBL/GenBank/DDBJ whole genome shotgun (WGS) entry which is preliminary data.</text>
</comment>
<keyword evidence="3" id="KW-1185">Reference proteome</keyword>
<evidence type="ECO:0000313" key="2">
    <source>
        <dbReference type="EMBL" id="KAK4028120.1"/>
    </source>
</evidence>
<proteinExistence type="predicted"/>
<feature type="region of interest" description="Disordered" evidence="1">
    <location>
        <begin position="52"/>
        <end position="73"/>
    </location>
</feature>
<evidence type="ECO:0000256" key="1">
    <source>
        <dbReference type="SAM" id="MobiDB-lite"/>
    </source>
</evidence>
<accession>A0ABR0AST9</accession>
<organism evidence="2 3">
    <name type="scientific">Daphnia magna</name>
    <dbReference type="NCBI Taxonomy" id="35525"/>
    <lineage>
        <taxon>Eukaryota</taxon>
        <taxon>Metazoa</taxon>
        <taxon>Ecdysozoa</taxon>
        <taxon>Arthropoda</taxon>
        <taxon>Crustacea</taxon>
        <taxon>Branchiopoda</taxon>
        <taxon>Diplostraca</taxon>
        <taxon>Cladocera</taxon>
        <taxon>Anomopoda</taxon>
        <taxon>Daphniidae</taxon>
        <taxon>Daphnia</taxon>
    </lineage>
</organism>
<reference evidence="2 3" key="1">
    <citation type="journal article" date="2023" name="Nucleic Acids Res.">
        <title>The hologenome of Daphnia magna reveals possible DNA methylation and microbiome-mediated evolution of the host genome.</title>
        <authorList>
            <person name="Chaturvedi A."/>
            <person name="Li X."/>
            <person name="Dhandapani V."/>
            <person name="Marshall H."/>
            <person name="Kissane S."/>
            <person name="Cuenca-Cambronero M."/>
            <person name="Asole G."/>
            <person name="Calvet F."/>
            <person name="Ruiz-Romero M."/>
            <person name="Marangio P."/>
            <person name="Guigo R."/>
            <person name="Rago D."/>
            <person name="Mirbahai L."/>
            <person name="Eastwood N."/>
            <person name="Colbourne J.K."/>
            <person name="Zhou J."/>
            <person name="Mallon E."/>
            <person name="Orsini L."/>
        </authorList>
    </citation>
    <scope>NUCLEOTIDE SEQUENCE [LARGE SCALE GENOMIC DNA]</scope>
    <source>
        <strain evidence="2">LRV0_1</strain>
    </source>
</reference>
<dbReference type="EMBL" id="JAOYFB010000038">
    <property type="protein sequence ID" value="KAK4028120.1"/>
    <property type="molecule type" value="Genomic_DNA"/>
</dbReference>
<evidence type="ECO:0000313" key="3">
    <source>
        <dbReference type="Proteomes" id="UP001234178"/>
    </source>
</evidence>
<sequence>MALQIVVHQPEQPDWSPLSNRPFFLDASLNFLQSRLIHPDCQLLRASPTKEVPLSNDEAGVGEVSTGTLDSSRSGCNRRLESVGQLVSRGFVFGID</sequence>
<dbReference type="Proteomes" id="UP001234178">
    <property type="component" value="Unassembled WGS sequence"/>
</dbReference>
<name>A0ABR0AST9_9CRUS</name>